<dbReference type="SUPFAM" id="SSF57845">
    <property type="entry name" value="B-box zinc-binding domain"/>
    <property type="match status" value="1"/>
</dbReference>
<feature type="domain" description="B30.2/SPRY" evidence="7">
    <location>
        <begin position="218"/>
        <end position="413"/>
    </location>
</feature>
<organism evidence="8 9">
    <name type="scientific">Erpetoichthys calabaricus</name>
    <name type="common">Rope fish</name>
    <name type="synonym">Calamoichthys calabaricus</name>
    <dbReference type="NCBI Taxonomy" id="27687"/>
    <lineage>
        <taxon>Eukaryota</taxon>
        <taxon>Metazoa</taxon>
        <taxon>Chordata</taxon>
        <taxon>Craniata</taxon>
        <taxon>Vertebrata</taxon>
        <taxon>Euteleostomi</taxon>
        <taxon>Actinopterygii</taxon>
        <taxon>Polypteriformes</taxon>
        <taxon>Polypteridae</taxon>
        <taxon>Erpetoichthys</taxon>
    </lineage>
</organism>
<evidence type="ECO:0000256" key="2">
    <source>
        <dbReference type="ARBA" id="ARBA00022771"/>
    </source>
</evidence>
<dbReference type="Gene3D" id="2.60.120.920">
    <property type="match status" value="1"/>
</dbReference>
<reference evidence="8" key="1">
    <citation type="submission" date="2025-08" db="UniProtKB">
        <authorList>
            <consortium name="Ensembl"/>
        </authorList>
    </citation>
    <scope>IDENTIFICATION</scope>
</reference>
<evidence type="ECO:0000256" key="1">
    <source>
        <dbReference type="ARBA" id="ARBA00022723"/>
    </source>
</evidence>
<dbReference type="SMART" id="SM00336">
    <property type="entry name" value="BBOX"/>
    <property type="match status" value="1"/>
</dbReference>
<dbReference type="Proteomes" id="UP000694620">
    <property type="component" value="Unassembled WGS sequence"/>
</dbReference>
<dbReference type="PANTHER" id="PTHR25465:SF14">
    <property type="entry name" value="E3 UBIQUITIN-PROTEIN LIGASE TRIM65"/>
    <property type="match status" value="1"/>
</dbReference>
<dbReference type="PANTHER" id="PTHR25465">
    <property type="entry name" value="B-BOX DOMAIN CONTAINING"/>
    <property type="match status" value="1"/>
</dbReference>
<evidence type="ECO:0000256" key="5">
    <source>
        <dbReference type="SAM" id="Coils"/>
    </source>
</evidence>
<keyword evidence="1" id="KW-0479">Metal-binding</keyword>
<dbReference type="InterPro" id="IPR013320">
    <property type="entry name" value="ConA-like_dom_sf"/>
</dbReference>
<dbReference type="InterPro" id="IPR051051">
    <property type="entry name" value="E3_ubiq-ligase_TRIM/RNF"/>
</dbReference>
<keyword evidence="5" id="KW-0175">Coiled coil</keyword>
<keyword evidence="3" id="KW-0862">Zinc</keyword>
<dbReference type="CDD" id="cd16040">
    <property type="entry name" value="SPRY_PRY_SNTX"/>
    <property type="match status" value="1"/>
</dbReference>
<dbReference type="InterPro" id="IPR001870">
    <property type="entry name" value="B30.2/SPRY"/>
</dbReference>
<feature type="domain" description="B box-type" evidence="6">
    <location>
        <begin position="101"/>
        <end position="141"/>
    </location>
</feature>
<evidence type="ECO:0000313" key="9">
    <source>
        <dbReference type="Proteomes" id="UP000694620"/>
    </source>
</evidence>
<dbReference type="InterPro" id="IPR006574">
    <property type="entry name" value="PRY"/>
</dbReference>
<evidence type="ECO:0000259" key="7">
    <source>
        <dbReference type="PROSITE" id="PS50188"/>
    </source>
</evidence>
<evidence type="ECO:0000313" key="8">
    <source>
        <dbReference type="Ensembl" id="ENSECRP00000022804.1"/>
    </source>
</evidence>
<dbReference type="PRINTS" id="PR01407">
    <property type="entry name" value="BUTYPHLNCDUF"/>
</dbReference>
<dbReference type="AlphaFoldDB" id="A0A8C4SUD4"/>
<proteinExistence type="predicted"/>
<evidence type="ECO:0000256" key="3">
    <source>
        <dbReference type="ARBA" id="ARBA00022833"/>
    </source>
</evidence>
<dbReference type="Gene3D" id="4.10.830.40">
    <property type="match status" value="1"/>
</dbReference>
<dbReference type="GO" id="GO:0008270">
    <property type="term" value="F:zinc ion binding"/>
    <property type="evidence" value="ECO:0007669"/>
    <property type="project" value="UniProtKB-KW"/>
</dbReference>
<reference evidence="8" key="2">
    <citation type="submission" date="2025-09" db="UniProtKB">
        <authorList>
            <consortium name="Ensembl"/>
        </authorList>
    </citation>
    <scope>IDENTIFICATION</scope>
</reference>
<dbReference type="Pfam" id="PF00622">
    <property type="entry name" value="SPRY"/>
    <property type="match status" value="1"/>
</dbReference>
<dbReference type="SUPFAM" id="SSF49899">
    <property type="entry name" value="Concanavalin A-like lectins/glucanases"/>
    <property type="match status" value="1"/>
</dbReference>
<dbReference type="Pfam" id="PF00643">
    <property type="entry name" value="zf-B_box"/>
    <property type="match status" value="1"/>
</dbReference>
<dbReference type="Ensembl" id="ENSECRT00000023296.1">
    <property type="protein sequence ID" value="ENSECRP00000022804.1"/>
    <property type="gene ID" value="ENSECRG00000015365.1"/>
</dbReference>
<evidence type="ECO:0000259" key="6">
    <source>
        <dbReference type="PROSITE" id="PS50119"/>
    </source>
</evidence>
<dbReference type="InterPro" id="IPR043136">
    <property type="entry name" value="B30.2/SPRY_sf"/>
</dbReference>
<keyword evidence="2 4" id="KW-0863">Zinc-finger</keyword>
<dbReference type="GO" id="GO:0005737">
    <property type="term" value="C:cytoplasm"/>
    <property type="evidence" value="ECO:0007669"/>
    <property type="project" value="UniProtKB-ARBA"/>
</dbReference>
<dbReference type="GeneTree" id="ENSGT01150000286950"/>
<keyword evidence="9" id="KW-1185">Reference proteome</keyword>
<dbReference type="SMART" id="SM00449">
    <property type="entry name" value="SPRY"/>
    <property type="match status" value="1"/>
</dbReference>
<dbReference type="PROSITE" id="PS50119">
    <property type="entry name" value="ZF_BBOX"/>
    <property type="match status" value="1"/>
</dbReference>
<name>A0A8C4SUD4_ERPCA</name>
<accession>A0A8C4SUD4</accession>
<dbReference type="PROSITE" id="PS50188">
    <property type="entry name" value="B302_SPRY"/>
    <property type="match status" value="1"/>
</dbReference>
<sequence>KPPYHTHCPGPLSLDTATVLVLNTVLNKLVKKIKKPRLSCHPSQNYAGPGDLECDACSGKKFRAVKSCLTCMISYCPTHLQPHFEIAAWKDHKLTNPVENLKEKICAKHQKSLEMFCEADGTCICVMCGETEHEGHKMVMLEMEKKEKLVSWVLCLMEKITKVVTGISESSLAETSRHPFEEEVKKAERVMERLEKEMKEQKKRDADLRELSETKEHNFPLHTQTRIFFCLLSDFCPLTLNWKMAQTHLFLSKGNKKVTCDKNRKNGYPSNPDNFSKLEQILCNEALTGTRCYWEVECTGESVEIGVTYNIEDIDYENYKDLIGYNDMSWCLWCFQSQYFACHDKMQTVIHSPYSPRIGVYLDWPAGSLSFYRVSLTMTLLHRFNTTFTKPLYPAFYLYHGTSVTISPSTVTSCPRKCKSSLCLQFGAKMNFIGWQGGQHFCQ</sequence>
<feature type="coiled-coil region" evidence="5">
    <location>
        <begin position="177"/>
        <end position="211"/>
    </location>
</feature>
<evidence type="ECO:0008006" key="10">
    <source>
        <dbReference type="Google" id="ProtNLM"/>
    </source>
</evidence>
<evidence type="ECO:0000256" key="4">
    <source>
        <dbReference type="PROSITE-ProRule" id="PRU00024"/>
    </source>
</evidence>
<dbReference type="CDD" id="cd19769">
    <property type="entry name" value="Bbox2_TRIM16-like"/>
    <property type="match status" value="1"/>
</dbReference>
<dbReference type="InterPro" id="IPR003879">
    <property type="entry name" value="Butyrophylin_SPRY"/>
</dbReference>
<dbReference type="SMART" id="SM00589">
    <property type="entry name" value="PRY"/>
    <property type="match status" value="1"/>
</dbReference>
<dbReference type="Gene3D" id="3.30.160.60">
    <property type="entry name" value="Classic Zinc Finger"/>
    <property type="match status" value="1"/>
</dbReference>
<dbReference type="InterPro" id="IPR003877">
    <property type="entry name" value="SPRY_dom"/>
</dbReference>
<dbReference type="InterPro" id="IPR000315">
    <property type="entry name" value="Znf_B-box"/>
</dbReference>
<protein>
    <recommendedName>
        <fullName evidence="10">B30.2/SPRY domain-containing protein</fullName>
    </recommendedName>
</protein>